<dbReference type="SUPFAM" id="SSF81665">
    <property type="entry name" value="Calcium ATPase, transmembrane domain M"/>
    <property type="match status" value="1"/>
</dbReference>
<name>A0A9D1LZE7_9FIRM</name>
<dbReference type="Gene3D" id="2.70.150.10">
    <property type="entry name" value="Calcium-transporting ATPase, cytoplasmic transduction domain A"/>
    <property type="match status" value="1"/>
</dbReference>
<dbReference type="CDD" id="cd02089">
    <property type="entry name" value="P-type_ATPase_Ca_prok"/>
    <property type="match status" value="1"/>
</dbReference>
<dbReference type="NCBIfam" id="TIGR01494">
    <property type="entry name" value="ATPase_P-type"/>
    <property type="match status" value="2"/>
</dbReference>
<dbReference type="Pfam" id="PF00122">
    <property type="entry name" value="E1-E2_ATPase"/>
    <property type="match status" value="1"/>
</dbReference>
<dbReference type="PRINTS" id="PR00119">
    <property type="entry name" value="CATATPASE"/>
</dbReference>
<dbReference type="EC" id="7.2.2.10" evidence="3"/>
<keyword evidence="15 17" id="KW-0472">Membrane</keyword>
<keyword evidence="14" id="KW-0406">Ion transport</keyword>
<dbReference type="PROSITE" id="PS00154">
    <property type="entry name" value="ATPASE_E1_E2"/>
    <property type="match status" value="1"/>
</dbReference>
<dbReference type="InterPro" id="IPR008250">
    <property type="entry name" value="ATPase_P-typ_transduc_dom_A_sf"/>
</dbReference>
<dbReference type="SFLD" id="SFLDS00003">
    <property type="entry name" value="Haloacid_Dehalogenase"/>
    <property type="match status" value="1"/>
</dbReference>
<dbReference type="InterPro" id="IPR001757">
    <property type="entry name" value="P_typ_ATPase"/>
</dbReference>
<feature type="transmembrane region" description="Helical" evidence="17">
    <location>
        <begin position="251"/>
        <end position="269"/>
    </location>
</feature>
<evidence type="ECO:0000256" key="6">
    <source>
        <dbReference type="ARBA" id="ARBA00022553"/>
    </source>
</evidence>
<dbReference type="GO" id="GO:0005886">
    <property type="term" value="C:plasma membrane"/>
    <property type="evidence" value="ECO:0007669"/>
    <property type="project" value="UniProtKB-SubCell"/>
</dbReference>
<evidence type="ECO:0000256" key="8">
    <source>
        <dbReference type="ARBA" id="ARBA00022692"/>
    </source>
</evidence>
<protein>
    <recommendedName>
        <fullName evidence="3">P-type Ca(2+) transporter</fullName>
        <ecNumber evidence="3">7.2.2.10</ecNumber>
    </recommendedName>
</protein>
<dbReference type="InterPro" id="IPR018303">
    <property type="entry name" value="ATPase_P-typ_P_site"/>
</dbReference>
<dbReference type="GO" id="GO:0046872">
    <property type="term" value="F:metal ion binding"/>
    <property type="evidence" value="ECO:0007669"/>
    <property type="project" value="UniProtKB-KW"/>
</dbReference>
<dbReference type="SUPFAM" id="SSF81660">
    <property type="entry name" value="Metal cation-transporting ATPase, ATP-binding domain N"/>
    <property type="match status" value="1"/>
</dbReference>
<dbReference type="Gene3D" id="1.20.1110.10">
    <property type="entry name" value="Calcium-transporting ATPase, transmembrane domain"/>
    <property type="match status" value="1"/>
</dbReference>
<organism evidence="19 20">
    <name type="scientific">Candidatus Merdicola faecigallinarum</name>
    <dbReference type="NCBI Taxonomy" id="2840862"/>
    <lineage>
        <taxon>Bacteria</taxon>
        <taxon>Bacillati</taxon>
        <taxon>Bacillota</taxon>
        <taxon>Clostridia</taxon>
        <taxon>Candidatus Merdicola</taxon>
    </lineage>
</organism>
<dbReference type="FunFam" id="3.40.50.1000:FF:000028">
    <property type="entry name" value="Calcium-transporting P-type ATPase, putative"/>
    <property type="match status" value="1"/>
</dbReference>
<dbReference type="GO" id="GO:0140352">
    <property type="term" value="P:export from cell"/>
    <property type="evidence" value="ECO:0007669"/>
    <property type="project" value="UniProtKB-ARBA"/>
</dbReference>
<dbReference type="GO" id="GO:0016887">
    <property type="term" value="F:ATP hydrolysis activity"/>
    <property type="evidence" value="ECO:0007669"/>
    <property type="project" value="InterPro"/>
</dbReference>
<keyword evidence="6" id="KW-0597">Phosphoprotein</keyword>
<evidence type="ECO:0000256" key="15">
    <source>
        <dbReference type="ARBA" id="ARBA00023136"/>
    </source>
</evidence>
<dbReference type="FunFam" id="2.70.150.10:FF:000016">
    <property type="entry name" value="Calcium-transporting P-type ATPase putative"/>
    <property type="match status" value="1"/>
</dbReference>
<feature type="transmembrane region" description="Helical" evidence="17">
    <location>
        <begin position="275"/>
        <end position="303"/>
    </location>
</feature>
<evidence type="ECO:0000256" key="17">
    <source>
        <dbReference type="SAM" id="Phobius"/>
    </source>
</evidence>
<evidence type="ECO:0000256" key="10">
    <source>
        <dbReference type="ARBA" id="ARBA00022741"/>
    </source>
</evidence>
<comment type="catalytic activity">
    <reaction evidence="16">
        <text>Ca(2+)(in) + ATP + H2O = Ca(2+)(out) + ADP + phosphate + H(+)</text>
        <dbReference type="Rhea" id="RHEA:18105"/>
        <dbReference type="ChEBI" id="CHEBI:15377"/>
        <dbReference type="ChEBI" id="CHEBI:15378"/>
        <dbReference type="ChEBI" id="CHEBI:29108"/>
        <dbReference type="ChEBI" id="CHEBI:30616"/>
        <dbReference type="ChEBI" id="CHEBI:43474"/>
        <dbReference type="ChEBI" id="CHEBI:456216"/>
        <dbReference type="EC" id="7.2.2.10"/>
    </reaction>
</comment>
<dbReference type="Pfam" id="PF08282">
    <property type="entry name" value="Hydrolase_3"/>
    <property type="match status" value="1"/>
</dbReference>
<keyword evidence="7" id="KW-0109">Calcium transport</keyword>
<feature type="transmembrane region" description="Helical" evidence="17">
    <location>
        <begin position="844"/>
        <end position="864"/>
    </location>
</feature>
<keyword evidence="8 17" id="KW-0812">Transmembrane</keyword>
<dbReference type="Gene3D" id="3.40.50.1000">
    <property type="entry name" value="HAD superfamily/HAD-like"/>
    <property type="match status" value="1"/>
</dbReference>
<dbReference type="GO" id="GO:0005524">
    <property type="term" value="F:ATP binding"/>
    <property type="evidence" value="ECO:0007669"/>
    <property type="project" value="UniProtKB-KW"/>
</dbReference>
<evidence type="ECO:0000256" key="14">
    <source>
        <dbReference type="ARBA" id="ARBA00023065"/>
    </source>
</evidence>
<dbReference type="Pfam" id="PF00690">
    <property type="entry name" value="Cation_ATPase_N"/>
    <property type="match status" value="1"/>
</dbReference>
<evidence type="ECO:0000256" key="7">
    <source>
        <dbReference type="ARBA" id="ARBA00022568"/>
    </source>
</evidence>
<evidence type="ECO:0000256" key="3">
    <source>
        <dbReference type="ARBA" id="ARBA00012790"/>
    </source>
</evidence>
<dbReference type="FunFam" id="3.40.1110.10:FF:000053">
    <property type="entry name" value="Cation-transporting ATPase, E1-E2 family"/>
    <property type="match status" value="1"/>
</dbReference>
<dbReference type="PANTHER" id="PTHR42861">
    <property type="entry name" value="CALCIUM-TRANSPORTING ATPASE"/>
    <property type="match status" value="1"/>
</dbReference>
<evidence type="ECO:0000313" key="20">
    <source>
        <dbReference type="Proteomes" id="UP000824093"/>
    </source>
</evidence>
<feature type="transmembrane region" description="Helical" evidence="17">
    <location>
        <begin position="723"/>
        <end position="743"/>
    </location>
</feature>
<evidence type="ECO:0000313" key="19">
    <source>
        <dbReference type="EMBL" id="HIU51025.1"/>
    </source>
</evidence>
<dbReference type="SFLD" id="SFLDF00027">
    <property type="entry name" value="p-type_atpase"/>
    <property type="match status" value="1"/>
</dbReference>
<dbReference type="SFLD" id="SFLDG00002">
    <property type="entry name" value="C1.7:_P-type_atpase_like"/>
    <property type="match status" value="1"/>
</dbReference>
<dbReference type="SUPFAM" id="SSF56784">
    <property type="entry name" value="HAD-like"/>
    <property type="match status" value="1"/>
</dbReference>
<sequence>MSQKWFNKTKQDVEKELSTNLQSGLSNEQVQEKRNQFGLNELKAKKKKTLFQKFLEQFKDFMIIVLIIAAIVSGAVGIAEGEGITDTIIILLVVLLNAIIGVLQESKAEKSLEALQKLSDHASKVIRNGEMTVIPSKELVPGDLVVLETGDYIPADLRLIEAVNLKTQEAALTGESLPVEKIEDAIEKEEVGIGDRINMAFSSSLVTYGRGKGIVVETGMNTEVGKIAGIINDTIETQTPLQEKLNRLGKTLGIAALAICAFIFVVGLIQGKEPIHMFMSAVSLAVAAIPEGLAAVSTIVLAIGVQRMVKRNAIVKKLPAVETLGSATVICSDKTGTLTQNKMTVEKVYFNNELKDIEAVTERNDELKKLVYTCMLCNDTKIASDRTLTGDPTETALIDMGFVLDFDPSFYERMPRVAEIPFDSDRKLMTTVNKVDGKYIVYTKGGVDELLRRCDSYIINGEIKNDLEGFKQEISKNNEIMAKEALRVLAMGYKEMDHMPTQEEMKTIENHLIYIGMVGMIDPPREEAKKAVEKCKTAGIKTVMITGDHKITATAIAKQLGILENEDEAITGLELEKMSDEELEKNIRQYSVYARVSPEHKVRIVKAWQKNKEVVAMTGDGVNDAPALKTADIGCAMGMVGTDVAKEAADVILTDDNFATVVSAVEEGRRIYDNILKAIQFLLSSNVGEIIVLFTATMLTPLLAKWFGIVDISALEPLLPIHILWINLVTDSLPALALAFDPANKDVMNRKPIKPGKGIFTKGMTWRVIYQGVMIGLLTLAAFIIGLATTHEPIQGLSLEATKIEVGQTMAFVVLAFSELVHVFNIRNNKQSIFKTGILGNGKLILAILASAALMLVILFVPALRQVFSIPVLPMGNVLEILGLVFAPFVIVELFKLFKINTTKDEQ</sequence>
<keyword evidence="13 17" id="KW-1133">Transmembrane helix</keyword>
<dbReference type="InterPro" id="IPR023298">
    <property type="entry name" value="ATPase_P-typ_TM_dom_sf"/>
</dbReference>
<dbReference type="SMART" id="SM00831">
    <property type="entry name" value="Cation_ATPase_N"/>
    <property type="match status" value="1"/>
</dbReference>
<keyword evidence="12" id="KW-1278">Translocase</keyword>
<dbReference type="Pfam" id="PF00689">
    <property type="entry name" value="Cation_ATPase_C"/>
    <property type="match status" value="1"/>
</dbReference>
<feature type="domain" description="Cation-transporting P-type ATPase N-terminal" evidence="18">
    <location>
        <begin position="4"/>
        <end position="78"/>
    </location>
</feature>
<dbReference type="InterPro" id="IPR036412">
    <property type="entry name" value="HAD-like_sf"/>
</dbReference>
<comment type="caution">
    <text evidence="19">The sequence shown here is derived from an EMBL/GenBank/DDBJ whole genome shotgun (WGS) entry which is preliminary data.</text>
</comment>
<feature type="transmembrane region" description="Helical" evidence="17">
    <location>
        <begin position="84"/>
        <end position="103"/>
    </location>
</feature>
<evidence type="ECO:0000256" key="1">
    <source>
        <dbReference type="ARBA" id="ARBA00004651"/>
    </source>
</evidence>
<keyword evidence="7" id="KW-0106">Calcium</keyword>
<feature type="transmembrane region" description="Helical" evidence="17">
    <location>
        <begin position="764"/>
        <end position="786"/>
    </location>
</feature>
<reference evidence="19" key="1">
    <citation type="submission" date="2020-10" db="EMBL/GenBank/DDBJ databases">
        <authorList>
            <person name="Gilroy R."/>
        </authorList>
    </citation>
    <scope>NUCLEOTIDE SEQUENCE</scope>
    <source>
        <strain evidence="19">CHK195-15760</strain>
    </source>
</reference>
<gene>
    <name evidence="19" type="ORF">IAB70_00095</name>
</gene>
<dbReference type="AlphaFoldDB" id="A0A9D1LZE7"/>
<feature type="transmembrane region" description="Helical" evidence="17">
    <location>
        <begin position="876"/>
        <end position="895"/>
    </location>
</feature>
<dbReference type="Pfam" id="PF13246">
    <property type="entry name" value="Cation_ATPase"/>
    <property type="match status" value="1"/>
</dbReference>
<keyword evidence="5" id="KW-1003">Cell membrane</keyword>
<dbReference type="EMBL" id="DVNH01000002">
    <property type="protein sequence ID" value="HIU51025.1"/>
    <property type="molecule type" value="Genomic_DNA"/>
</dbReference>
<proteinExistence type="inferred from homology"/>
<dbReference type="GO" id="GO:0005388">
    <property type="term" value="F:P-type calcium transporter activity"/>
    <property type="evidence" value="ECO:0007669"/>
    <property type="project" value="UniProtKB-EC"/>
</dbReference>
<evidence type="ECO:0000256" key="5">
    <source>
        <dbReference type="ARBA" id="ARBA00022475"/>
    </source>
</evidence>
<comment type="similarity">
    <text evidence="2">Belongs to the cation transport ATPase (P-type) (TC 3.A.3) family. Type IIA subfamily.</text>
</comment>
<dbReference type="InterPro" id="IPR023214">
    <property type="entry name" value="HAD_sf"/>
</dbReference>
<accession>A0A9D1LZE7</accession>
<keyword evidence="11" id="KW-0067">ATP-binding</keyword>
<comment type="subcellular location">
    <subcellularLocation>
        <location evidence="1">Cell membrane</location>
        <topology evidence="1">Multi-pass membrane protein</topology>
    </subcellularLocation>
</comment>
<dbReference type="FunFam" id="3.40.50.1000:FF:000001">
    <property type="entry name" value="Phospholipid-transporting ATPase IC"/>
    <property type="match status" value="1"/>
</dbReference>
<evidence type="ECO:0000259" key="18">
    <source>
        <dbReference type="SMART" id="SM00831"/>
    </source>
</evidence>
<dbReference type="InterPro" id="IPR006068">
    <property type="entry name" value="ATPase_P-typ_cation-transptr_C"/>
</dbReference>
<keyword evidence="10" id="KW-0547">Nucleotide-binding</keyword>
<evidence type="ECO:0000256" key="12">
    <source>
        <dbReference type="ARBA" id="ARBA00022967"/>
    </source>
</evidence>
<evidence type="ECO:0000256" key="4">
    <source>
        <dbReference type="ARBA" id="ARBA00022448"/>
    </source>
</evidence>
<evidence type="ECO:0000256" key="2">
    <source>
        <dbReference type="ARBA" id="ARBA00005675"/>
    </source>
</evidence>
<evidence type="ECO:0000256" key="16">
    <source>
        <dbReference type="ARBA" id="ARBA00048694"/>
    </source>
</evidence>
<dbReference type="InterPro" id="IPR023299">
    <property type="entry name" value="ATPase_P-typ_cyto_dom_N"/>
</dbReference>
<dbReference type="Gene3D" id="3.40.1110.10">
    <property type="entry name" value="Calcium-transporting ATPase, cytoplasmic domain N"/>
    <property type="match status" value="1"/>
</dbReference>
<keyword evidence="4" id="KW-0813">Transport</keyword>
<feature type="transmembrane region" description="Helical" evidence="17">
    <location>
        <begin position="806"/>
        <end position="824"/>
    </location>
</feature>
<feature type="transmembrane region" description="Helical" evidence="17">
    <location>
        <begin position="61"/>
        <end position="78"/>
    </location>
</feature>
<evidence type="ECO:0000256" key="9">
    <source>
        <dbReference type="ARBA" id="ARBA00022723"/>
    </source>
</evidence>
<dbReference type="Proteomes" id="UP000824093">
    <property type="component" value="Unassembled WGS sequence"/>
</dbReference>
<dbReference type="InterPro" id="IPR059000">
    <property type="entry name" value="ATPase_P-type_domA"/>
</dbReference>
<dbReference type="InterPro" id="IPR004014">
    <property type="entry name" value="ATPase_P-typ_cation-transptr_N"/>
</dbReference>
<dbReference type="SUPFAM" id="SSF81653">
    <property type="entry name" value="Calcium ATPase, transduction domain A"/>
    <property type="match status" value="1"/>
</dbReference>
<evidence type="ECO:0000256" key="13">
    <source>
        <dbReference type="ARBA" id="ARBA00022989"/>
    </source>
</evidence>
<evidence type="ECO:0000256" key="11">
    <source>
        <dbReference type="ARBA" id="ARBA00022840"/>
    </source>
</evidence>
<feature type="transmembrane region" description="Helical" evidence="17">
    <location>
        <begin position="679"/>
        <end position="703"/>
    </location>
</feature>
<dbReference type="InterPro" id="IPR044492">
    <property type="entry name" value="P_typ_ATPase_HD_dom"/>
</dbReference>
<reference evidence="19" key="2">
    <citation type="journal article" date="2021" name="PeerJ">
        <title>Extensive microbial diversity within the chicken gut microbiome revealed by metagenomics and culture.</title>
        <authorList>
            <person name="Gilroy R."/>
            <person name="Ravi A."/>
            <person name="Getino M."/>
            <person name="Pursley I."/>
            <person name="Horton D.L."/>
            <person name="Alikhan N.F."/>
            <person name="Baker D."/>
            <person name="Gharbi K."/>
            <person name="Hall N."/>
            <person name="Watson M."/>
            <person name="Adriaenssens E.M."/>
            <person name="Foster-Nyarko E."/>
            <person name="Jarju S."/>
            <person name="Secka A."/>
            <person name="Antonio M."/>
            <person name="Oren A."/>
            <person name="Chaudhuri R.R."/>
            <person name="La Ragione R."/>
            <person name="Hildebrand F."/>
            <person name="Pallen M.J."/>
        </authorList>
    </citation>
    <scope>NUCLEOTIDE SEQUENCE</scope>
    <source>
        <strain evidence="19">CHK195-15760</strain>
    </source>
</reference>
<keyword evidence="9" id="KW-0479">Metal-binding</keyword>